<reference evidence="1 2" key="1">
    <citation type="submission" date="2012-01" db="EMBL/GenBank/DDBJ databases">
        <title>Improved High-Quality Draft sequence of Metallosphaera yellowstonensis MK1.</title>
        <authorList>
            <consortium name="US DOE Joint Genome Institute"/>
            <person name="Lucas S."/>
            <person name="Han J."/>
            <person name="Cheng J.-F."/>
            <person name="Goodwin L."/>
            <person name="Pitluck S."/>
            <person name="Peters L."/>
            <person name="Teshima H."/>
            <person name="Detter J.C."/>
            <person name="Han C."/>
            <person name="Tapia R."/>
            <person name="Land M."/>
            <person name="Hauser L."/>
            <person name="Kyrpides N."/>
            <person name="Kozubal M."/>
            <person name="Macur R.E."/>
            <person name="Jay Z."/>
            <person name="Inskeep W."/>
            <person name="Woyke T."/>
        </authorList>
    </citation>
    <scope>NUCLEOTIDE SEQUENCE [LARGE SCALE GENOMIC DNA]</scope>
    <source>
        <strain evidence="1 2">MK1</strain>
    </source>
</reference>
<dbReference type="Proteomes" id="UP000003980">
    <property type="component" value="Unassembled WGS sequence"/>
</dbReference>
<name>H2C0Q6_9CREN</name>
<organism evidence="1 2">
    <name type="scientific">Metallosphaera yellowstonensis MK1</name>
    <dbReference type="NCBI Taxonomy" id="671065"/>
    <lineage>
        <taxon>Archaea</taxon>
        <taxon>Thermoproteota</taxon>
        <taxon>Thermoprotei</taxon>
        <taxon>Sulfolobales</taxon>
        <taxon>Sulfolobaceae</taxon>
        <taxon>Metallosphaera</taxon>
    </lineage>
</organism>
<proteinExistence type="predicted"/>
<dbReference type="AlphaFoldDB" id="H2C0Q6"/>
<dbReference type="HOGENOM" id="CLU_2646005_0_0_2"/>
<evidence type="ECO:0000313" key="2">
    <source>
        <dbReference type="Proteomes" id="UP000003980"/>
    </source>
</evidence>
<accession>H2C0Q6</accession>
<sequence length="76" mass="9056">MAIQEIRNPQFTIKLNFTIKLKKKRGMCYAHIYVNENHIAYLKVDGKIKDKIRNKIAEHLIDSIEIENLQKNYIIK</sequence>
<evidence type="ECO:0000313" key="1">
    <source>
        <dbReference type="EMBL" id="EHP71318.1"/>
    </source>
</evidence>
<protein>
    <submittedName>
        <fullName evidence="1">Uncharacterized protein</fullName>
    </submittedName>
</protein>
<keyword evidence="2" id="KW-1185">Reference proteome</keyword>
<dbReference type="STRING" id="671065.MetMK1DRAFT_00001270"/>
<dbReference type="EMBL" id="JH597755">
    <property type="protein sequence ID" value="EHP71318.1"/>
    <property type="molecule type" value="Genomic_DNA"/>
</dbReference>
<gene>
    <name evidence="1" type="ORF">MetMK1DRAFT_00001270</name>
</gene>